<evidence type="ECO:0000256" key="1">
    <source>
        <dbReference type="ARBA" id="ARBA00022574"/>
    </source>
</evidence>
<name>A0A951PMP2_9CYAN</name>
<dbReference type="Pfam" id="PF00400">
    <property type="entry name" value="WD40"/>
    <property type="match status" value="2"/>
</dbReference>
<sequence>MAKQISTEISTQVLHYKPGGAPATFELTVNNDSDRFAAFQVDLSAAGSDPKLGSSWYRLVPAISSKIPGGDYTRFQVEILAVPPVPGGFTGTMNLTVRVFSWELNDEDRQILRLVVEGSGILPPTLELSERKFQGYPGDLIDVSVAVSNSNRQAVDVTLRLSGIDLNWFPNGAEKQLHIPARGQADAVFACQLPDATQAPSGVYTLSVEATQLRAVPVQAQATLTVLPAGFMEFRCSPTRQQLPMKPRRWLNPAVDTATYALELENQSNLPQEASVDVRYQDESSEKPRRWFPWFGGNAKSPVKPPDLSAKVATNTLEVKPGLVNLGVGETAQLELIIRRRLPWIGWSRRRFLQAKAIVSDPRLDLRNDTQTLELRVSPQIPLWLQLAGILFVLLLGWLILGRQRGHTGPVTAVQFSGQADEVVSVSTDGTVRRWQANGTHLKSRGILEQGDKAVRVVRYRPVNNDQVAVGFENGQIQIWDLLFGERQSSFSYRNDDRVFDLAFTQDSRSLFSGHGSGLILQWGIEPGRRALTQVKPRRGFKVDYAVQSLALVGSTENHLAIAGRYNRLTLLNLATETNREMQYRTGGFNNYIMSLATASQQPDLLATADNRGSITLWNLRRCLADNKAPCEQVDDWSTGHGGAAVRSVALSADGCNLVSAGDDGRVVLWSLTSDGTRSPALIEGKTLYQSSVPLNAVDLIRTKDRILVASGSQDHQVRLHSIDEATALAGGTCSSFAQ</sequence>
<evidence type="ECO:0000313" key="4">
    <source>
        <dbReference type="EMBL" id="MBW4546426.1"/>
    </source>
</evidence>
<dbReference type="AlphaFoldDB" id="A0A951PMP2"/>
<protein>
    <recommendedName>
        <fullName evidence="6">WD40 repeat-containing protein</fullName>
    </recommendedName>
</protein>
<dbReference type="Proteomes" id="UP000753908">
    <property type="component" value="Unassembled WGS sequence"/>
</dbReference>
<dbReference type="InterPro" id="IPR050505">
    <property type="entry name" value="WDR55/POC1"/>
</dbReference>
<feature type="repeat" description="WD" evidence="3">
    <location>
        <begin position="404"/>
        <end position="436"/>
    </location>
</feature>
<dbReference type="InterPro" id="IPR036322">
    <property type="entry name" value="WD40_repeat_dom_sf"/>
</dbReference>
<evidence type="ECO:0000313" key="5">
    <source>
        <dbReference type="Proteomes" id="UP000753908"/>
    </source>
</evidence>
<accession>A0A951PMP2</accession>
<proteinExistence type="predicted"/>
<dbReference type="InterPro" id="IPR015943">
    <property type="entry name" value="WD40/YVTN_repeat-like_dom_sf"/>
</dbReference>
<dbReference type="EMBL" id="JAHHIF010000025">
    <property type="protein sequence ID" value="MBW4546426.1"/>
    <property type="molecule type" value="Genomic_DNA"/>
</dbReference>
<dbReference type="PROSITE" id="PS50294">
    <property type="entry name" value="WD_REPEATS_REGION"/>
    <property type="match status" value="1"/>
</dbReference>
<dbReference type="SMART" id="SM00320">
    <property type="entry name" value="WD40"/>
    <property type="match status" value="6"/>
</dbReference>
<dbReference type="PANTHER" id="PTHR44019:SF8">
    <property type="entry name" value="POC1 CENTRIOLAR PROTEIN HOMOLOG"/>
    <property type="match status" value="1"/>
</dbReference>
<keyword evidence="2" id="KW-0677">Repeat</keyword>
<reference evidence="4" key="2">
    <citation type="journal article" date="2022" name="Microbiol. Resour. Announc.">
        <title>Metagenome Sequencing to Explore Phylogenomics of Terrestrial Cyanobacteria.</title>
        <authorList>
            <person name="Ward R.D."/>
            <person name="Stajich J.E."/>
            <person name="Johansen J.R."/>
            <person name="Huntemann M."/>
            <person name="Clum A."/>
            <person name="Foster B."/>
            <person name="Foster B."/>
            <person name="Roux S."/>
            <person name="Palaniappan K."/>
            <person name="Varghese N."/>
            <person name="Mukherjee S."/>
            <person name="Reddy T.B.K."/>
            <person name="Daum C."/>
            <person name="Copeland A."/>
            <person name="Chen I.A."/>
            <person name="Ivanova N.N."/>
            <person name="Kyrpides N.C."/>
            <person name="Shapiro N."/>
            <person name="Eloe-Fadrosh E.A."/>
            <person name="Pietrasiak N."/>
        </authorList>
    </citation>
    <scope>NUCLEOTIDE SEQUENCE</scope>
    <source>
        <strain evidence="4">CPER-KK1</strain>
    </source>
</reference>
<reference evidence="4" key="1">
    <citation type="submission" date="2021-05" db="EMBL/GenBank/DDBJ databases">
        <authorList>
            <person name="Pietrasiak N."/>
            <person name="Ward R."/>
            <person name="Stajich J.E."/>
            <person name="Kurbessoian T."/>
        </authorList>
    </citation>
    <scope>NUCLEOTIDE SEQUENCE</scope>
    <source>
        <strain evidence="4">CPER-KK1</strain>
    </source>
</reference>
<organism evidence="4 5">
    <name type="scientific">Symplocastrum torsivum CPER-KK1</name>
    <dbReference type="NCBI Taxonomy" id="450513"/>
    <lineage>
        <taxon>Bacteria</taxon>
        <taxon>Bacillati</taxon>
        <taxon>Cyanobacteriota</taxon>
        <taxon>Cyanophyceae</taxon>
        <taxon>Oscillatoriophycideae</taxon>
        <taxon>Oscillatoriales</taxon>
        <taxon>Microcoleaceae</taxon>
        <taxon>Symplocastrum</taxon>
    </lineage>
</organism>
<dbReference type="PROSITE" id="PS50082">
    <property type="entry name" value="WD_REPEATS_2"/>
    <property type="match status" value="2"/>
</dbReference>
<comment type="caution">
    <text evidence="4">The sequence shown here is derived from an EMBL/GenBank/DDBJ whole genome shotgun (WGS) entry which is preliminary data.</text>
</comment>
<dbReference type="PANTHER" id="PTHR44019">
    <property type="entry name" value="WD REPEAT-CONTAINING PROTEIN 55"/>
    <property type="match status" value="1"/>
</dbReference>
<evidence type="ECO:0000256" key="2">
    <source>
        <dbReference type="ARBA" id="ARBA00022737"/>
    </source>
</evidence>
<dbReference type="Gene3D" id="2.130.10.10">
    <property type="entry name" value="YVTN repeat-like/Quinoprotein amine dehydrogenase"/>
    <property type="match status" value="2"/>
</dbReference>
<feature type="repeat" description="WD" evidence="3">
    <location>
        <begin position="646"/>
        <end position="674"/>
    </location>
</feature>
<keyword evidence="1 3" id="KW-0853">WD repeat</keyword>
<evidence type="ECO:0008006" key="6">
    <source>
        <dbReference type="Google" id="ProtNLM"/>
    </source>
</evidence>
<evidence type="ECO:0000256" key="3">
    <source>
        <dbReference type="PROSITE-ProRule" id="PRU00221"/>
    </source>
</evidence>
<dbReference type="SUPFAM" id="SSF50978">
    <property type="entry name" value="WD40 repeat-like"/>
    <property type="match status" value="1"/>
</dbReference>
<gene>
    <name evidence="4" type="ORF">KME25_18560</name>
</gene>
<dbReference type="InterPro" id="IPR001680">
    <property type="entry name" value="WD40_rpt"/>
</dbReference>